<evidence type="ECO:0000256" key="5">
    <source>
        <dbReference type="ARBA" id="ARBA00023709"/>
    </source>
</evidence>
<dbReference type="PANTHER" id="PTHR11941:SF169">
    <property type="entry name" value="(7AS)-7A-METHYL-1,5-DIOXO-2,3,5,6,7,7A-HEXAHYDRO-1H-INDENE-CARBOXYL-COA HYDROLASE"/>
    <property type="match status" value="1"/>
</dbReference>
<dbReference type="FunFam" id="3.90.226.10:FF:000009">
    <property type="entry name" value="Carnitinyl-CoA dehydratase"/>
    <property type="match status" value="1"/>
</dbReference>
<dbReference type="RefSeq" id="WP_145934780.1">
    <property type="nucleotide sequence ID" value="NZ_BNAV01000001.1"/>
</dbReference>
<organism evidence="8 9">
    <name type="scientific">Amycolatopsis bartoniae</name>
    <dbReference type="NCBI Taxonomy" id="941986"/>
    <lineage>
        <taxon>Bacteria</taxon>
        <taxon>Bacillati</taxon>
        <taxon>Actinomycetota</taxon>
        <taxon>Actinomycetes</taxon>
        <taxon>Pseudonocardiales</taxon>
        <taxon>Pseudonocardiaceae</taxon>
        <taxon>Amycolatopsis</taxon>
    </lineage>
</organism>
<dbReference type="Pfam" id="PF00378">
    <property type="entry name" value="ECH_1"/>
    <property type="match status" value="1"/>
</dbReference>
<sequence>MGTDKVLRTERDHITVLTINRPEVRNAVDVETARTLNDHFDELEQDPSVRAVVLTGAGGKSFCAGMDVRAAASEGSDGHLKISGGFAGITRRDFPKPLIAAVNGTALGGGFEVVLACDLVVAAEHAMFGLPEVRLGRLAGGGGLLRLARLIPAPLALQMAMTAEPVGARRAYELGLVNAVVPADDLLTEATGLAAKIARQAPLAVAGSKRVIKETADLPLRDAWRLNHEIAREVRDSKDAAEGLRAFSERRDPVWTNS</sequence>
<dbReference type="PROSITE" id="PS00166">
    <property type="entry name" value="ENOYL_COA_HYDRATASE"/>
    <property type="match status" value="1"/>
</dbReference>
<comment type="similarity">
    <text evidence="1 7">Belongs to the enoyl-CoA hydratase/isomerase family.</text>
</comment>
<comment type="catalytic activity">
    <reaction evidence="6">
        <text>a 4-saturated-(3S)-3-hydroxyacyl-CoA = a (3E)-enoyl-CoA + H2O</text>
        <dbReference type="Rhea" id="RHEA:20724"/>
        <dbReference type="ChEBI" id="CHEBI:15377"/>
        <dbReference type="ChEBI" id="CHEBI:58521"/>
        <dbReference type="ChEBI" id="CHEBI:137480"/>
        <dbReference type="EC" id="4.2.1.17"/>
    </reaction>
</comment>
<dbReference type="InterPro" id="IPR001753">
    <property type="entry name" value="Enoyl-CoA_hydra/iso"/>
</dbReference>
<keyword evidence="3" id="KW-0443">Lipid metabolism</keyword>
<accession>A0A8H9ISD3</accession>
<evidence type="ECO:0000256" key="7">
    <source>
        <dbReference type="RuleBase" id="RU003707"/>
    </source>
</evidence>
<proteinExistence type="inferred from homology"/>
<evidence type="ECO:0000256" key="4">
    <source>
        <dbReference type="ARBA" id="ARBA00023239"/>
    </source>
</evidence>
<dbReference type="Gene3D" id="1.10.12.10">
    <property type="entry name" value="Lyase 2-enoyl-coa Hydratase, Chain A, domain 2"/>
    <property type="match status" value="1"/>
</dbReference>
<evidence type="ECO:0000256" key="1">
    <source>
        <dbReference type="ARBA" id="ARBA00005254"/>
    </source>
</evidence>
<keyword evidence="4" id="KW-0456">Lyase</keyword>
<reference evidence="8" key="1">
    <citation type="journal article" date="2014" name="Int. J. Syst. Evol. Microbiol.">
        <title>Complete genome sequence of Corynebacterium casei LMG S-19264T (=DSM 44701T), isolated from a smear-ripened cheese.</title>
        <authorList>
            <consortium name="US DOE Joint Genome Institute (JGI-PGF)"/>
            <person name="Walter F."/>
            <person name="Albersmeier A."/>
            <person name="Kalinowski J."/>
            <person name="Ruckert C."/>
        </authorList>
    </citation>
    <scope>NUCLEOTIDE SEQUENCE</scope>
    <source>
        <strain evidence="8">CGMCC 4.7679</strain>
    </source>
</reference>
<dbReference type="EMBL" id="BNAV01000001">
    <property type="protein sequence ID" value="GHF35631.1"/>
    <property type="molecule type" value="Genomic_DNA"/>
</dbReference>
<dbReference type="CDD" id="cd06558">
    <property type="entry name" value="crotonase-like"/>
    <property type="match status" value="1"/>
</dbReference>
<name>A0A8H9ISD3_9PSEU</name>
<evidence type="ECO:0000313" key="9">
    <source>
        <dbReference type="Proteomes" id="UP000658656"/>
    </source>
</evidence>
<dbReference type="EC" id="4.2.1.17" evidence="2"/>
<dbReference type="GO" id="GO:0004300">
    <property type="term" value="F:enoyl-CoA hydratase activity"/>
    <property type="evidence" value="ECO:0007669"/>
    <property type="project" value="UniProtKB-EC"/>
</dbReference>
<dbReference type="PANTHER" id="PTHR11941">
    <property type="entry name" value="ENOYL-COA HYDRATASE-RELATED"/>
    <property type="match status" value="1"/>
</dbReference>
<dbReference type="OrthoDB" id="9775794at2"/>
<dbReference type="NCBIfam" id="NF006100">
    <property type="entry name" value="PRK08252.1"/>
    <property type="match status" value="1"/>
</dbReference>
<evidence type="ECO:0000313" key="8">
    <source>
        <dbReference type="EMBL" id="GHF35631.1"/>
    </source>
</evidence>
<dbReference type="Gene3D" id="3.90.226.10">
    <property type="entry name" value="2-enoyl-CoA Hydratase, Chain A, domain 1"/>
    <property type="match status" value="1"/>
</dbReference>
<protein>
    <recommendedName>
        <fullName evidence="2">enoyl-CoA hydratase</fullName>
        <ecNumber evidence="2">4.2.1.17</ecNumber>
    </recommendedName>
</protein>
<dbReference type="InterPro" id="IPR029045">
    <property type="entry name" value="ClpP/crotonase-like_dom_sf"/>
</dbReference>
<dbReference type="GO" id="GO:0006635">
    <property type="term" value="P:fatty acid beta-oxidation"/>
    <property type="evidence" value="ECO:0007669"/>
    <property type="project" value="TreeGrafter"/>
</dbReference>
<comment type="caution">
    <text evidence="8">The sequence shown here is derived from an EMBL/GenBank/DDBJ whole genome shotgun (WGS) entry which is preliminary data.</text>
</comment>
<evidence type="ECO:0000256" key="3">
    <source>
        <dbReference type="ARBA" id="ARBA00023098"/>
    </source>
</evidence>
<reference evidence="8" key="2">
    <citation type="submission" date="2020-09" db="EMBL/GenBank/DDBJ databases">
        <authorList>
            <person name="Sun Q."/>
            <person name="Zhou Y."/>
        </authorList>
    </citation>
    <scope>NUCLEOTIDE SEQUENCE</scope>
    <source>
        <strain evidence="8">CGMCC 4.7679</strain>
    </source>
</reference>
<keyword evidence="9" id="KW-1185">Reference proteome</keyword>
<gene>
    <name evidence="8" type="ORF">GCM10017566_05650</name>
</gene>
<evidence type="ECO:0000256" key="6">
    <source>
        <dbReference type="ARBA" id="ARBA00023717"/>
    </source>
</evidence>
<comment type="catalytic activity">
    <reaction evidence="5">
        <text>a (3S)-3-hydroxyacyl-CoA = a (2E)-enoyl-CoA + H2O</text>
        <dbReference type="Rhea" id="RHEA:16105"/>
        <dbReference type="ChEBI" id="CHEBI:15377"/>
        <dbReference type="ChEBI" id="CHEBI:57318"/>
        <dbReference type="ChEBI" id="CHEBI:58856"/>
        <dbReference type="EC" id="4.2.1.17"/>
    </reaction>
</comment>
<dbReference type="Proteomes" id="UP000658656">
    <property type="component" value="Unassembled WGS sequence"/>
</dbReference>
<dbReference type="SUPFAM" id="SSF52096">
    <property type="entry name" value="ClpP/crotonase"/>
    <property type="match status" value="1"/>
</dbReference>
<dbReference type="InterPro" id="IPR014748">
    <property type="entry name" value="Enoyl-CoA_hydra_C"/>
</dbReference>
<dbReference type="AlphaFoldDB" id="A0A8H9ISD3"/>
<dbReference type="InterPro" id="IPR018376">
    <property type="entry name" value="Enoyl-CoA_hyd/isom_CS"/>
</dbReference>
<evidence type="ECO:0000256" key="2">
    <source>
        <dbReference type="ARBA" id="ARBA00012076"/>
    </source>
</evidence>